<evidence type="ECO:0000313" key="1">
    <source>
        <dbReference type="EMBL" id="USW54499.1"/>
    </source>
</evidence>
<dbReference type="AlphaFoldDB" id="A0A9Q9AS98"/>
<proteinExistence type="predicted"/>
<accession>A0A9Q9AS98</accession>
<gene>
    <name evidence="1" type="ORF">Slin15195_G078180</name>
</gene>
<reference evidence="1" key="1">
    <citation type="submission" date="2022-06" db="EMBL/GenBank/DDBJ databases">
        <title>Complete genome sequences of two strains of the flax pathogen Septoria linicola.</title>
        <authorList>
            <person name="Lapalu N."/>
            <person name="Simon A."/>
            <person name="Demenou B."/>
            <person name="Paumier D."/>
            <person name="Guillot M.-P."/>
            <person name="Gout L."/>
            <person name="Valade R."/>
        </authorList>
    </citation>
    <scope>NUCLEOTIDE SEQUENCE</scope>
    <source>
        <strain evidence="1">SE15195</strain>
    </source>
</reference>
<name>A0A9Q9AS98_9PEZI</name>
<dbReference type="Proteomes" id="UP001056384">
    <property type="component" value="Chromosome 6"/>
</dbReference>
<organism evidence="1 2">
    <name type="scientific">Septoria linicola</name>
    <dbReference type="NCBI Taxonomy" id="215465"/>
    <lineage>
        <taxon>Eukaryota</taxon>
        <taxon>Fungi</taxon>
        <taxon>Dikarya</taxon>
        <taxon>Ascomycota</taxon>
        <taxon>Pezizomycotina</taxon>
        <taxon>Dothideomycetes</taxon>
        <taxon>Dothideomycetidae</taxon>
        <taxon>Mycosphaerellales</taxon>
        <taxon>Mycosphaerellaceae</taxon>
        <taxon>Septoria</taxon>
    </lineage>
</organism>
<dbReference type="OrthoDB" id="3621732at2759"/>
<evidence type="ECO:0000313" key="2">
    <source>
        <dbReference type="Proteomes" id="UP001056384"/>
    </source>
</evidence>
<sequence length="156" mass="17509">MVGPAPEIYPEVAKAKRNAQTQPCPRIIDDDSVKSPTAVHLEKIAQAFITAINARNFDTSTYPYKDHISSAFQGDLERPPGVVDLGLKGLDEQMAMYRYVTDTYPDYWIRIFDLNTYVDEKAGKAMMYFNGETMGLGDGVKMPSLGTLEFQSADRW</sequence>
<keyword evidence="2" id="KW-1185">Reference proteome</keyword>
<dbReference type="EMBL" id="CP099423">
    <property type="protein sequence ID" value="USW54499.1"/>
    <property type="molecule type" value="Genomic_DNA"/>
</dbReference>
<protein>
    <submittedName>
        <fullName evidence="1">Uncharacterized protein</fullName>
    </submittedName>
</protein>